<protein>
    <submittedName>
        <fullName evidence="1">Uncharacterized protein</fullName>
    </submittedName>
</protein>
<proteinExistence type="predicted"/>
<organism evidence="1 2">
    <name type="scientific">Paecilomyces lecythidis</name>
    <dbReference type="NCBI Taxonomy" id="3004212"/>
    <lineage>
        <taxon>Eukaryota</taxon>
        <taxon>Fungi</taxon>
        <taxon>Dikarya</taxon>
        <taxon>Ascomycota</taxon>
        <taxon>Pezizomycotina</taxon>
        <taxon>Eurotiomycetes</taxon>
        <taxon>Eurotiomycetidae</taxon>
        <taxon>Eurotiales</taxon>
        <taxon>Thermoascaceae</taxon>
        <taxon>Paecilomyces</taxon>
    </lineage>
</organism>
<accession>A0ABR3X3X7</accession>
<reference evidence="1 2" key="1">
    <citation type="journal article" date="2024" name="IMA Fungus">
        <title>IMA Genome - F19 : A genome assembly and annotation guide to empower mycologists, including annotated draft genome sequences of Ceratocystis pirilliformis, Diaporthe australafricana, Fusarium ophioides, Paecilomyces lecythidis, and Sporothrix stenoceras.</title>
        <authorList>
            <person name="Aylward J."/>
            <person name="Wilson A.M."/>
            <person name="Visagie C.M."/>
            <person name="Spraker J."/>
            <person name="Barnes I."/>
            <person name="Buitendag C."/>
            <person name="Ceriani C."/>
            <person name="Del Mar Angel L."/>
            <person name="du Plessis D."/>
            <person name="Fuchs T."/>
            <person name="Gasser K."/>
            <person name="Kramer D."/>
            <person name="Li W."/>
            <person name="Munsamy K."/>
            <person name="Piso A."/>
            <person name="Price J.L."/>
            <person name="Sonnekus B."/>
            <person name="Thomas C."/>
            <person name="van der Nest A."/>
            <person name="van Dijk A."/>
            <person name="van Heerden A."/>
            <person name="van Vuuren N."/>
            <person name="Yilmaz N."/>
            <person name="Duong T.A."/>
            <person name="van der Merwe N.A."/>
            <person name="Wingfield M.J."/>
            <person name="Wingfield B.D."/>
        </authorList>
    </citation>
    <scope>NUCLEOTIDE SEQUENCE [LARGE SCALE GENOMIC DNA]</scope>
    <source>
        <strain evidence="1 2">CMW 18167</strain>
    </source>
</reference>
<gene>
    <name evidence="1" type="ORF">Plec18167_007468</name>
</gene>
<sequence length="183" mass="19717">MTETGACTMTVLVRGLTLLPPTVLELRIVDMARQAVYAPPRMTSPGLLPVDRLQIGGGTIPERGNPGRITTEAEIATEMTTAVDHHAPRLVAGELDTEIATGRDIALRAMTVVAEATVAAAVLVEAAHTMVTKARKLSWKDYRWIWWKKTLDNSFLPPTTQPMHSVVATSSCAPPPEPVLGSK</sequence>
<evidence type="ECO:0000313" key="2">
    <source>
        <dbReference type="Proteomes" id="UP001583193"/>
    </source>
</evidence>
<comment type="caution">
    <text evidence="1">The sequence shown here is derived from an EMBL/GenBank/DDBJ whole genome shotgun (WGS) entry which is preliminary data.</text>
</comment>
<dbReference type="EMBL" id="JAVDPF010000031">
    <property type="protein sequence ID" value="KAL1870334.1"/>
    <property type="molecule type" value="Genomic_DNA"/>
</dbReference>
<keyword evidence="2" id="KW-1185">Reference proteome</keyword>
<evidence type="ECO:0000313" key="1">
    <source>
        <dbReference type="EMBL" id="KAL1870334.1"/>
    </source>
</evidence>
<name>A0ABR3X3X7_9EURO</name>
<dbReference type="Proteomes" id="UP001583193">
    <property type="component" value="Unassembled WGS sequence"/>
</dbReference>